<dbReference type="Proteomes" id="UP000295499">
    <property type="component" value="Unassembled WGS sequence"/>
</dbReference>
<dbReference type="AlphaFoldDB" id="A0A4V3C448"/>
<evidence type="ECO:0000313" key="3">
    <source>
        <dbReference type="Proteomes" id="UP000295499"/>
    </source>
</evidence>
<sequence length="266" mass="30549">MKKYTLLILVLLSFTLNICSAQTQGYVEYEYYHPRATPVQRLATLNFDGQRSLFVFARDGYEQLANKVGRQEGNTASAVVFGSDPIGSVYYRDFEKKQMIYRTVPTKLIQSYLVNDTWTTIPWQIAGDRKKIGKFNCRKATANFRGRAYTAWFTEEIPVSAGPWKLFGLPGLILEATDSENMFRAYAKKIVYPAANPISIVPPDEGKKMSIKEYAAFMDNAAREAMEKMKSKMPREIASSFVIMENKDDPKNRKFRDEKAYEWEVN</sequence>
<evidence type="ECO:0000313" key="2">
    <source>
        <dbReference type="EMBL" id="TDO24568.1"/>
    </source>
</evidence>
<dbReference type="Pfam" id="PF09697">
    <property type="entry name" value="Porph_ging"/>
    <property type="match status" value="1"/>
</dbReference>
<keyword evidence="1" id="KW-0732">Signal</keyword>
<dbReference type="NCBIfam" id="TIGR01200">
    <property type="entry name" value="GLPGLI"/>
    <property type="match status" value="1"/>
</dbReference>
<feature type="chain" id="PRO_5021012542" evidence="1">
    <location>
        <begin position="22"/>
        <end position="266"/>
    </location>
</feature>
<accession>A0A4V3C448</accession>
<proteinExistence type="predicted"/>
<feature type="signal peptide" evidence="1">
    <location>
        <begin position="1"/>
        <end position="21"/>
    </location>
</feature>
<keyword evidence="3" id="KW-1185">Reference proteome</keyword>
<comment type="caution">
    <text evidence="2">The sequence shown here is derived from an EMBL/GenBank/DDBJ whole genome shotgun (WGS) entry which is preliminary data.</text>
</comment>
<protein>
    <submittedName>
        <fullName evidence="2">GLPGLI family protein</fullName>
    </submittedName>
</protein>
<dbReference type="OrthoDB" id="1440774at2"/>
<evidence type="ECO:0000256" key="1">
    <source>
        <dbReference type="SAM" id="SignalP"/>
    </source>
</evidence>
<reference evidence="2 3" key="1">
    <citation type="submission" date="2019-03" db="EMBL/GenBank/DDBJ databases">
        <title>Genomic Encyclopedia of Archaeal and Bacterial Type Strains, Phase II (KMG-II): from individual species to whole genera.</title>
        <authorList>
            <person name="Goeker M."/>
        </authorList>
    </citation>
    <scope>NUCLEOTIDE SEQUENCE [LARGE SCALE GENOMIC DNA]</scope>
    <source>
        <strain evidence="2 3">DSM 19034</strain>
    </source>
</reference>
<organism evidence="2 3">
    <name type="scientific">Pedobacter duraquae</name>
    <dbReference type="NCBI Taxonomy" id="425511"/>
    <lineage>
        <taxon>Bacteria</taxon>
        <taxon>Pseudomonadati</taxon>
        <taxon>Bacteroidota</taxon>
        <taxon>Sphingobacteriia</taxon>
        <taxon>Sphingobacteriales</taxon>
        <taxon>Sphingobacteriaceae</taxon>
        <taxon>Pedobacter</taxon>
    </lineage>
</organism>
<dbReference type="RefSeq" id="WP_133552669.1">
    <property type="nucleotide sequence ID" value="NZ_SNWM01000001.1"/>
</dbReference>
<gene>
    <name evidence="2" type="ORF">CLV32_0857</name>
</gene>
<dbReference type="InterPro" id="IPR005901">
    <property type="entry name" value="GLPGLI"/>
</dbReference>
<dbReference type="EMBL" id="SNWM01000001">
    <property type="protein sequence ID" value="TDO24568.1"/>
    <property type="molecule type" value="Genomic_DNA"/>
</dbReference>
<name>A0A4V3C448_9SPHI</name>